<dbReference type="EMBL" id="AFYH01093882">
    <property type="status" value="NOT_ANNOTATED_CDS"/>
    <property type="molecule type" value="Genomic_DNA"/>
</dbReference>
<feature type="compositionally biased region" description="Pro residues" evidence="1">
    <location>
        <begin position="101"/>
        <end position="110"/>
    </location>
</feature>
<sequence length="110" mass="11615">MEESADQAQHREETLRMYHAIKEALTIIGDISTSTISTPMPPPVDDSWLQSGRRDFPPVRLASGRGPAPAVPPSGHAAGAPPVPSRPGPLPPLSNTNDPFGAPPQIPSRP</sequence>
<dbReference type="EMBL" id="AFYH01093889">
    <property type="status" value="NOT_ANNOTATED_CDS"/>
    <property type="molecule type" value="Genomic_DNA"/>
</dbReference>
<gene>
    <name evidence="2" type="primary">DNM3</name>
</gene>
<reference evidence="3" key="1">
    <citation type="submission" date="2011-08" db="EMBL/GenBank/DDBJ databases">
        <title>The draft genome of Latimeria chalumnae.</title>
        <authorList>
            <person name="Di Palma F."/>
            <person name="Alfoldi J."/>
            <person name="Johnson J."/>
            <person name="Berlin A."/>
            <person name="Gnerre S."/>
            <person name="Jaffe D."/>
            <person name="MacCallum I."/>
            <person name="Young S."/>
            <person name="Walker B.J."/>
            <person name="Lander E."/>
            <person name="Lindblad-Toh K."/>
        </authorList>
    </citation>
    <scope>NUCLEOTIDE SEQUENCE [LARGE SCALE GENOMIC DNA]</scope>
    <source>
        <strain evidence="3">Wild caught</strain>
    </source>
</reference>
<organism evidence="2 3">
    <name type="scientific">Latimeria chalumnae</name>
    <name type="common">Coelacanth</name>
    <dbReference type="NCBI Taxonomy" id="7897"/>
    <lineage>
        <taxon>Eukaryota</taxon>
        <taxon>Metazoa</taxon>
        <taxon>Chordata</taxon>
        <taxon>Craniata</taxon>
        <taxon>Vertebrata</taxon>
        <taxon>Euteleostomi</taxon>
        <taxon>Coelacanthiformes</taxon>
        <taxon>Coelacanthidae</taxon>
        <taxon>Latimeria</taxon>
    </lineage>
</organism>
<reference evidence="2" key="2">
    <citation type="submission" date="2025-08" db="UniProtKB">
        <authorList>
            <consortium name="Ensembl"/>
        </authorList>
    </citation>
    <scope>IDENTIFICATION</scope>
</reference>
<evidence type="ECO:0000256" key="1">
    <source>
        <dbReference type="SAM" id="MobiDB-lite"/>
    </source>
</evidence>
<dbReference type="HOGENOM" id="CLU_109190_0_0_1"/>
<feature type="region of interest" description="Disordered" evidence="1">
    <location>
        <begin position="32"/>
        <end position="110"/>
    </location>
</feature>
<dbReference type="EMBL" id="AFYH01093888">
    <property type="status" value="NOT_ANNOTATED_CDS"/>
    <property type="molecule type" value="Genomic_DNA"/>
</dbReference>
<dbReference type="EMBL" id="AFYH01093887">
    <property type="status" value="NOT_ANNOTATED_CDS"/>
    <property type="molecule type" value="Genomic_DNA"/>
</dbReference>
<reference evidence="2" key="3">
    <citation type="submission" date="2025-09" db="UniProtKB">
        <authorList>
            <consortium name="Ensembl"/>
        </authorList>
    </citation>
    <scope>IDENTIFICATION</scope>
</reference>
<dbReference type="EMBL" id="AFYH01093883">
    <property type="status" value="NOT_ANNOTATED_CDS"/>
    <property type="molecule type" value="Genomic_DNA"/>
</dbReference>
<dbReference type="Ensembl" id="ENSLACT00000014363.1">
    <property type="protein sequence ID" value="ENSLACP00000014263.1"/>
    <property type="gene ID" value="ENSLACG00000012553.1"/>
</dbReference>
<dbReference type="Bgee" id="ENSLACG00000012553">
    <property type="expression patterns" value="Expressed in muscle tissue and 4 other cell types or tissues"/>
</dbReference>
<evidence type="ECO:0000313" key="2">
    <source>
        <dbReference type="Ensembl" id="ENSLACP00000014263.1"/>
    </source>
</evidence>
<keyword evidence="3" id="KW-1185">Reference proteome</keyword>
<evidence type="ECO:0000313" key="3">
    <source>
        <dbReference type="Proteomes" id="UP000008672"/>
    </source>
</evidence>
<dbReference type="EMBL" id="AFYH01093881">
    <property type="status" value="NOT_ANNOTATED_CDS"/>
    <property type="molecule type" value="Genomic_DNA"/>
</dbReference>
<dbReference type="GeneTree" id="ENSGT00940000158056"/>
<dbReference type="EMBL" id="AFYH01093884">
    <property type="status" value="NOT_ANNOTATED_CDS"/>
    <property type="molecule type" value="Genomic_DNA"/>
</dbReference>
<dbReference type="AlphaFoldDB" id="H3AX92"/>
<dbReference type="EMBL" id="AFYH01093880">
    <property type="status" value="NOT_ANNOTATED_CDS"/>
    <property type="molecule type" value="Genomic_DNA"/>
</dbReference>
<dbReference type="Proteomes" id="UP000008672">
    <property type="component" value="Unassembled WGS sequence"/>
</dbReference>
<accession>H3AX92</accession>
<protein>
    <submittedName>
        <fullName evidence="2">Dynamin 3</fullName>
    </submittedName>
</protein>
<dbReference type="EMBL" id="AFYH01093885">
    <property type="status" value="NOT_ANNOTATED_CDS"/>
    <property type="molecule type" value="Genomic_DNA"/>
</dbReference>
<proteinExistence type="predicted"/>
<dbReference type="EMBL" id="AFYH01093886">
    <property type="status" value="NOT_ANNOTATED_CDS"/>
    <property type="molecule type" value="Genomic_DNA"/>
</dbReference>
<name>H3AX92_LATCH</name>
<feature type="compositionally biased region" description="Pro residues" evidence="1">
    <location>
        <begin position="81"/>
        <end position="92"/>
    </location>
</feature>